<dbReference type="WBParaSite" id="nRc.2.0.1.t03841-RA">
    <property type="protein sequence ID" value="nRc.2.0.1.t03841-RA"/>
    <property type="gene ID" value="nRc.2.0.1.g03841"/>
</dbReference>
<proteinExistence type="predicted"/>
<name>A0A915HQQ5_ROMCU</name>
<reference evidence="3" key="1">
    <citation type="submission" date="2022-11" db="UniProtKB">
        <authorList>
            <consortium name="WormBaseParasite"/>
        </authorList>
    </citation>
    <scope>IDENTIFICATION</scope>
</reference>
<evidence type="ECO:0000313" key="3">
    <source>
        <dbReference type="WBParaSite" id="nRc.2.0.1.t03841-RA"/>
    </source>
</evidence>
<protein>
    <submittedName>
        <fullName evidence="3">Uncharacterized protein</fullName>
    </submittedName>
</protein>
<evidence type="ECO:0000256" key="1">
    <source>
        <dbReference type="SAM" id="MobiDB-lite"/>
    </source>
</evidence>
<dbReference type="Proteomes" id="UP000887565">
    <property type="component" value="Unplaced"/>
</dbReference>
<dbReference type="AlphaFoldDB" id="A0A915HQQ5"/>
<feature type="compositionally biased region" description="Low complexity" evidence="1">
    <location>
        <begin position="68"/>
        <end position="86"/>
    </location>
</feature>
<evidence type="ECO:0000313" key="2">
    <source>
        <dbReference type="Proteomes" id="UP000887565"/>
    </source>
</evidence>
<sequence>MLMGESPTKTPTQAPTQAFTDTELDKETAMAVKSLINDIAEESFTIKTEVPTQTDIIQMESDEDDVSQTDTTARTTTAKTTSSLSPLSKNLSYSQYELDWPEGEQLGAKAALMKTISMKNVSRIDNDDDNSKMFPPQINLT</sequence>
<feature type="region of interest" description="Disordered" evidence="1">
    <location>
        <begin position="59"/>
        <end position="86"/>
    </location>
</feature>
<accession>A0A915HQQ5</accession>
<organism evidence="2 3">
    <name type="scientific">Romanomermis culicivorax</name>
    <name type="common">Nematode worm</name>
    <dbReference type="NCBI Taxonomy" id="13658"/>
    <lineage>
        <taxon>Eukaryota</taxon>
        <taxon>Metazoa</taxon>
        <taxon>Ecdysozoa</taxon>
        <taxon>Nematoda</taxon>
        <taxon>Enoplea</taxon>
        <taxon>Dorylaimia</taxon>
        <taxon>Mermithida</taxon>
        <taxon>Mermithoidea</taxon>
        <taxon>Mermithidae</taxon>
        <taxon>Romanomermis</taxon>
    </lineage>
</organism>
<keyword evidence="2" id="KW-1185">Reference proteome</keyword>